<accession>A0A067BSQ7</accession>
<evidence type="ECO:0000256" key="1">
    <source>
        <dbReference type="SAM" id="MobiDB-lite"/>
    </source>
</evidence>
<dbReference type="KEGG" id="spar:SPRG_13370"/>
<gene>
    <name evidence="2" type="ORF">SPRG_13370</name>
</gene>
<reference evidence="2 3" key="1">
    <citation type="journal article" date="2013" name="PLoS Genet.">
        <title>Distinctive expansion of potential virulence genes in the genome of the oomycete fish pathogen Saprolegnia parasitica.</title>
        <authorList>
            <person name="Jiang R.H."/>
            <person name="de Bruijn I."/>
            <person name="Haas B.J."/>
            <person name="Belmonte R."/>
            <person name="Lobach L."/>
            <person name="Christie J."/>
            <person name="van den Ackerveken G."/>
            <person name="Bottin A."/>
            <person name="Bulone V."/>
            <person name="Diaz-Moreno S.M."/>
            <person name="Dumas B."/>
            <person name="Fan L."/>
            <person name="Gaulin E."/>
            <person name="Govers F."/>
            <person name="Grenville-Briggs L.J."/>
            <person name="Horner N.R."/>
            <person name="Levin J.Z."/>
            <person name="Mammella M."/>
            <person name="Meijer H.J."/>
            <person name="Morris P."/>
            <person name="Nusbaum C."/>
            <person name="Oome S."/>
            <person name="Phillips A.J."/>
            <person name="van Rooyen D."/>
            <person name="Rzeszutek E."/>
            <person name="Saraiva M."/>
            <person name="Secombes C.J."/>
            <person name="Seidl M.F."/>
            <person name="Snel B."/>
            <person name="Stassen J.H."/>
            <person name="Sykes S."/>
            <person name="Tripathy S."/>
            <person name="van den Berg H."/>
            <person name="Vega-Arreguin J.C."/>
            <person name="Wawra S."/>
            <person name="Young S.K."/>
            <person name="Zeng Q."/>
            <person name="Dieguez-Uribeondo J."/>
            <person name="Russ C."/>
            <person name="Tyler B.M."/>
            <person name="van West P."/>
        </authorList>
    </citation>
    <scope>NUCLEOTIDE SEQUENCE [LARGE SCALE GENOMIC DNA]</scope>
    <source>
        <strain evidence="2 3">CBS 223.65</strain>
    </source>
</reference>
<feature type="compositionally biased region" description="Polar residues" evidence="1">
    <location>
        <begin position="78"/>
        <end position="92"/>
    </location>
</feature>
<dbReference type="STRING" id="695850.A0A067BSQ7"/>
<dbReference type="VEuPathDB" id="FungiDB:SPRG_13370"/>
<proteinExistence type="predicted"/>
<sequence length="99" mass="11439">MYAAPPMPMKDEAYLNPMLLHRRPHHPPAYVEPRYMPESWKPALELPPSYGFRPAPFQMLATDSLFSDRDFLDTIISDMQQDDMTPRGSSTAVPLARRY</sequence>
<organism evidence="2 3">
    <name type="scientific">Saprolegnia parasitica (strain CBS 223.65)</name>
    <dbReference type="NCBI Taxonomy" id="695850"/>
    <lineage>
        <taxon>Eukaryota</taxon>
        <taxon>Sar</taxon>
        <taxon>Stramenopiles</taxon>
        <taxon>Oomycota</taxon>
        <taxon>Saprolegniomycetes</taxon>
        <taxon>Saprolegniales</taxon>
        <taxon>Saprolegniaceae</taxon>
        <taxon>Saprolegnia</taxon>
    </lineage>
</organism>
<dbReference type="RefSeq" id="XP_012207736.1">
    <property type="nucleotide sequence ID" value="XM_012352346.1"/>
</dbReference>
<keyword evidence="3" id="KW-1185">Reference proteome</keyword>
<name>A0A067BSQ7_SAPPC</name>
<dbReference type="AlphaFoldDB" id="A0A067BSQ7"/>
<evidence type="ECO:0000313" key="2">
    <source>
        <dbReference type="EMBL" id="KDO21559.1"/>
    </source>
</evidence>
<evidence type="ECO:0000313" key="3">
    <source>
        <dbReference type="Proteomes" id="UP000030745"/>
    </source>
</evidence>
<dbReference type="EMBL" id="KK583285">
    <property type="protein sequence ID" value="KDO21559.1"/>
    <property type="molecule type" value="Genomic_DNA"/>
</dbReference>
<dbReference type="Proteomes" id="UP000030745">
    <property type="component" value="Unassembled WGS sequence"/>
</dbReference>
<feature type="region of interest" description="Disordered" evidence="1">
    <location>
        <begin position="78"/>
        <end position="99"/>
    </location>
</feature>
<protein>
    <submittedName>
        <fullName evidence="2">Uncharacterized protein</fullName>
    </submittedName>
</protein>
<dbReference type="GeneID" id="24135250"/>